<evidence type="ECO:0000313" key="3">
    <source>
        <dbReference type="EMBL" id="KAE9458168.1"/>
    </source>
</evidence>
<dbReference type="Proteomes" id="UP000428333">
    <property type="component" value="Linkage Group LG06"/>
</dbReference>
<dbReference type="InterPro" id="IPR044259">
    <property type="entry name" value="CYP37-like"/>
</dbReference>
<dbReference type="InterPro" id="IPR048563">
    <property type="entry name" value="CYP38_PsbQ-like"/>
</dbReference>
<keyword evidence="4" id="KW-1185">Reference proteome</keyword>
<proteinExistence type="predicted"/>
<dbReference type="AlphaFoldDB" id="A0A6A4LV06"/>
<comment type="caution">
    <text evidence="3">The sequence shown here is derived from an EMBL/GenBank/DDBJ whole genome shotgun (WGS) entry which is preliminary data.</text>
</comment>
<dbReference type="InterPro" id="IPR023222">
    <property type="entry name" value="PsbQ-like_dom_sf"/>
</dbReference>
<dbReference type="PANTHER" id="PTHR47318:SF1">
    <property type="entry name" value="PEPTIDYL-PROLYL CIS-TRANS ISOMERASE CYP37, CHLOROPLASTIC"/>
    <property type="match status" value="1"/>
</dbReference>
<evidence type="ECO:0000256" key="1">
    <source>
        <dbReference type="ARBA" id="ARBA00023078"/>
    </source>
</evidence>
<evidence type="ECO:0000313" key="4">
    <source>
        <dbReference type="Proteomes" id="UP000428333"/>
    </source>
</evidence>
<feature type="domain" description="Peptidyl-prolyl cis-trans isomerase CYP38-like PsbQ-like" evidence="2">
    <location>
        <begin position="140"/>
        <end position="186"/>
    </location>
</feature>
<feature type="non-terminal residue" evidence="3">
    <location>
        <position position="1"/>
    </location>
</feature>
<dbReference type="PANTHER" id="PTHR47318">
    <property type="entry name" value="PEPTIDYL-PROLYL CIS-TRANS ISOMERASE CYP37, CHLOROPLASTIC"/>
    <property type="match status" value="1"/>
</dbReference>
<keyword evidence="1" id="KW-0793">Thylakoid</keyword>
<protein>
    <recommendedName>
        <fullName evidence="2">Peptidyl-prolyl cis-trans isomerase CYP38-like PsbQ-like domain-containing protein</fullName>
    </recommendedName>
</protein>
<accession>A0A6A4LV06</accession>
<gene>
    <name evidence="3" type="ORF">C3L33_09951</name>
</gene>
<evidence type="ECO:0000259" key="2">
    <source>
        <dbReference type="Pfam" id="PF21329"/>
    </source>
</evidence>
<dbReference type="OrthoDB" id="1735926at2759"/>
<reference evidence="3 4" key="1">
    <citation type="journal article" date="2019" name="Genome Biol. Evol.">
        <title>The Rhododendron genome and chromosomal organization provide insight into shared whole-genome duplications across the heath family (Ericaceae).</title>
        <authorList>
            <person name="Soza V.L."/>
            <person name="Lindsley D."/>
            <person name="Waalkes A."/>
            <person name="Ramage E."/>
            <person name="Patwardhan R.P."/>
            <person name="Burton J.N."/>
            <person name="Adey A."/>
            <person name="Kumar A."/>
            <person name="Qiu R."/>
            <person name="Shendure J."/>
            <person name="Hall B."/>
        </authorList>
    </citation>
    <scope>NUCLEOTIDE SEQUENCE [LARGE SCALE GENOMIC DNA]</scope>
    <source>
        <strain evidence="3">RSF 1966-606</strain>
    </source>
</reference>
<name>A0A6A4LV06_9ERIC</name>
<organism evidence="3 4">
    <name type="scientific">Rhododendron williamsianum</name>
    <dbReference type="NCBI Taxonomy" id="262921"/>
    <lineage>
        <taxon>Eukaryota</taxon>
        <taxon>Viridiplantae</taxon>
        <taxon>Streptophyta</taxon>
        <taxon>Embryophyta</taxon>
        <taxon>Tracheophyta</taxon>
        <taxon>Spermatophyta</taxon>
        <taxon>Magnoliopsida</taxon>
        <taxon>eudicotyledons</taxon>
        <taxon>Gunneridae</taxon>
        <taxon>Pentapetalae</taxon>
        <taxon>asterids</taxon>
        <taxon>Ericales</taxon>
        <taxon>Ericaceae</taxon>
        <taxon>Ericoideae</taxon>
        <taxon>Rhodoreae</taxon>
        <taxon>Rhododendron</taxon>
    </lineage>
</organism>
<sequence>MAFPLSSAFIYHKASIATSLNPSLTQQRSHLFQSNPTCRKTALFRPTFCCIFPKNPSTVSSNLIILLIEVNRKHKILSNFCASTFKDGTKRFESTIAMILFFVQIASPLPFTAWNSLSISSAEAVLYSPDTKVPRTGELALRKAIPANTNMKTIQDSLEDISYLLRIPQRKPFGTMEGNVKKALKVSLILYRAI</sequence>
<dbReference type="Gene3D" id="1.20.120.290">
    <property type="entry name" value="Oxygen-evolving enhancer protein 3 (PsbQ), four-helix up-down bundle"/>
    <property type="match status" value="1"/>
</dbReference>
<dbReference type="Pfam" id="PF21329">
    <property type="entry name" value="CYP38_PsbQ-like"/>
    <property type="match status" value="1"/>
</dbReference>
<dbReference type="EMBL" id="QEFC01001430">
    <property type="protein sequence ID" value="KAE9458168.1"/>
    <property type="molecule type" value="Genomic_DNA"/>
</dbReference>